<organism evidence="2 3">
    <name type="scientific">Spartinivicinus poritis</name>
    <dbReference type="NCBI Taxonomy" id="2994640"/>
    <lineage>
        <taxon>Bacteria</taxon>
        <taxon>Pseudomonadati</taxon>
        <taxon>Pseudomonadota</taxon>
        <taxon>Gammaproteobacteria</taxon>
        <taxon>Oceanospirillales</taxon>
        <taxon>Zooshikellaceae</taxon>
        <taxon>Spartinivicinus</taxon>
    </lineage>
</organism>
<dbReference type="Proteomes" id="UP001528823">
    <property type="component" value="Unassembled WGS sequence"/>
</dbReference>
<dbReference type="RefSeq" id="WP_274691718.1">
    <property type="nucleotide sequence ID" value="NZ_JAPMOU010000062.1"/>
</dbReference>
<name>A0ABT5UG88_9GAMM</name>
<comment type="caution">
    <text evidence="2">The sequence shown here is derived from an EMBL/GenBank/DDBJ whole genome shotgun (WGS) entry which is preliminary data.</text>
</comment>
<dbReference type="EMBL" id="JAPMOU010000062">
    <property type="protein sequence ID" value="MDE1465410.1"/>
    <property type="molecule type" value="Genomic_DNA"/>
</dbReference>
<evidence type="ECO:0008006" key="4">
    <source>
        <dbReference type="Google" id="ProtNLM"/>
    </source>
</evidence>
<keyword evidence="3" id="KW-1185">Reference proteome</keyword>
<keyword evidence="1" id="KW-0732">Signal</keyword>
<reference evidence="2 3" key="1">
    <citation type="submission" date="2022-11" db="EMBL/GenBank/DDBJ databases">
        <title>Spartinivicinus poritis sp. nov., isolated from scleractinian coral Porites lutea.</title>
        <authorList>
            <person name="Zhang G."/>
            <person name="Cai L."/>
            <person name="Wei Q."/>
        </authorList>
    </citation>
    <scope>NUCLEOTIDE SEQUENCE [LARGE SCALE GENOMIC DNA]</scope>
    <source>
        <strain evidence="2 3">A2-2</strain>
    </source>
</reference>
<sequence>MKYCYNLLFFILMVVGVSNLSAAVYQCKVNGKLTFQDKPCAKGEGKQIHLKSDKKVAAHHVGSFLEKITELTQQKALNQLMQLYKEDADILIYSDPTCTVLQRKLRPQLTDELRVASALTETLDIIRTDVEETREGDKIRVNFKETIIAKRLGAKVQIESFKRLLLDTSMPSLRIAKDETCIVGEKPI</sequence>
<evidence type="ECO:0000256" key="1">
    <source>
        <dbReference type="SAM" id="SignalP"/>
    </source>
</evidence>
<evidence type="ECO:0000313" key="3">
    <source>
        <dbReference type="Proteomes" id="UP001528823"/>
    </source>
</evidence>
<feature type="signal peptide" evidence="1">
    <location>
        <begin position="1"/>
        <end position="22"/>
    </location>
</feature>
<gene>
    <name evidence="2" type="ORF">ORQ98_25920</name>
</gene>
<proteinExistence type="predicted"/>
<accession>A0ABT5UG88</accession>
<protein>
    <recommendedName>
        <fullName evidence="4">DUF4124 domain-containing protein</fullName>
    </recommendedName>
</protein>
<evidence type="ECO:0000313" key="2">
    <source>
        <dbReference type="EMBL" id="MDE1465410.1"/>
    </source>
</evidence>
<feature type="chain" id="PRO_5045132762" description="DUF4124 domain-containing protein" evidence="1">
    <location>
        <begin position="23"/>
        <end position="188"/>
    </location>
</feature>